<keyword evidence="3" id="KW-0136">Cellulose degradation</keyword>
<evidence type="ECO:0000256" key="6">
    <source>
        <dbReference type="ARBA" id="ARBA00023326"/>
    </source>
</evidence>
<dbReference type="SUPFAM" id="SSF51445">
    <property type="entry name" value="(Trans)glycosidases"/>
    <property type="match status" value="1"/>
</dbReference>
<evidence type="ECO:0000256" key="1">
    <source>
        <dbReference type="ARBA" id="ARBA00005641"/>
    </source>
</evidence>
<reference evidence="10 11" key="1">
    <citation type="journal article" date="2019" name="ACS Chem. Biol.">
        <title>Identification and Mobilization of a Cryptic Antibiotic Biosynthesis Gene Locus from a Human-Pathogenic Nocardia Isolate.</title>
        <authorList>
            <person name="Herisse M."/>
            <person name="Ishida K."/>
            <person name="Porter J.L."/>
            <person name="Howden B."/>
            <person name="Hertweck C."/>
            <person name="Stinear T.P."/>
            <person name="Pidot S.J."/>
        </authorList>
    </citation>
    <scope>NUCLEOTIDE SEQUENCE [LARGE SCALE GENOMIC DNA]</scope>
    <source>
        <strain evidence="10 11">AUSMDU00012717</strain>
    </source>
</reference>
<name>A0A6G9Y982_9NOCA</name>
<keyword evidence="11" id="KW-1185">Reference proteome</keyword>
<dbReference type="KEGG" id="nah:F5544_09015"/>
<dbReference type="Proteomes" id="UP000503540">
    <property type="component" value="Chromosome"/>
</dbReference>
<gene>
    <name evidence="10" type="ORF">F5544_09015</name>
</gene>
<dbReference type="PANTHER" id="PTHR31297">
    <property type="entry name" value="GLUCAN ENDO-1,6-BETA-GLUCOSIDASE B"/>
    <property type="match status" value="1"/>
</dbReference>
<protein>
    <submittedName>
        <fullName evidence="10">Cellulase family glycosylhydrolase</fullName>
    </submittedName>
</protein>
<evidence type="ECO:0000256" key="3">
    <source>
        <dbReference type="ARBA" id="ARBA00023001"/>
    </source>
</evidence>
<dbReference type="GO" id="GO:0008422">
    <property type="term" value="F:beta-glucosidase activity"/>
    <property type="evidence" value="ECO:0007669"/>
    <property type="project" value="TreeGrafter"/>
</dbReference>
<dbReference type="Gene3D" id="3.20.20.80">
    <property type="entry name" value="Glycosidases"/>
    <property type="match status" value="1"/>
</dbReference>
<keyword evidence="2 7" id="KW-0378">Hydrolase</keyword>
<organism evidence="10 11">
    <name type="scientific">Nocardia arthritidis</name>
    <dbReference type="NCBI Taxonomy" id="228602"/>
    <lineage>
        <taxon>Bacteria</taxon>
        <taxon>Bacillati</taxon>
        <taxon>Actinomycetota</taxon>
        <taxon>Actinomycetes</taxon>
        <taxon>Mycobacteriales</taxon>
        <taxon>Nocardiaceae</taxon>
        <taxon>Nocardia</taxon>
    </lineage>
</organism>
<evidence type="ECO:0000256" key="8">
    <source>
        <dbReference type="SAM" id="MobiDB-lite"/>
    </source>
</evidence>
<dbReference type="AlphaFoldDB" id="A0A6G9Y982"/>
<evidence type="ECO:0000256" key="2">
    <source>
        <dbReference type="ARBA" id="ARBA00022801"/>
    </source>
</evidence>
<evidence type="ECO:0000256" key="5">
    <source>
        <dbReference type="ARBA" id="ARBA00023295"/>
    </source>
</evidence>
<dbReference type="PANTHER" id="PTHR31297:SF41">
    <property type="entry name" value="ENDOGLUCANASE, PUTATIVE (AFU_ORTHOLOGUE AFUA_5G01830)-RELATED"/>
    <property type="match status" value="1"/>
</dbReference>
<dbReference type="GO" id="GO:0005576">
    <property type="term" value="C:extracellular region"/>
    <property type="evidence" value="ECO:0007669"/>
    <property type="project" value="TreeGrafter"/>
</dbReference>
<accession>A0A6G9Y982</accession>
<comment type="similarity">
    <text evidence="1 7">Belongs to the glycosyl hydrolase 5 (cellulase A) family.</text>
</comment>
<evidence type="ECO:0000259" key="9">
    <source>
        <dbReference type="Pfam" id="PF00150"/>
    </source>
</evidence>
<dbReference type="EMBL" id="CP046172">
    <property type="protein sequence ID" value="QIS09704.1"/>
    <property type="molecule type" value="Genomic_DNA"/>
</dbReference>
<keyword evidence="6" id="KW-0624">Polysaccharide degradation</keyword>
<dbReference type="InterPro" id="IPR001547">
    <property type="entry name" value="Glyco_hydro_5"/>
</dbReference>
<proteinExistence type="inferred from homology"/>
<dbReference type="Pfam" id="PF00150">
    <property type="entry name" value="Cellulase"/>
    <property type="match status" value="1"/>
</dbReference>
<evidence type="ECO:0000313" key="11">
    <source>
        <dbReference type="Proteomes" id="UP000503540"/>
    </source>
</evidence>
<evidence type="ECO:0000256" key="4">
    <source>
        <dbReference type="ARBA" id="ARBA00023277"/>
    </source>
</evidence>
<dbReference type="GO" id="GO:0009986">
    <property type="term" value="C:cell surface"/>
    <property type="evidence" value="ECO:0007669"/>
    <property type="project" value="TreeGrafter"/>
</dbReference>
<feature type="compositionally biased region" description="Polar residues" evidence="8">
    <location>
        <begin position="281"/>
        <end position="297"/>
    </location>
</feature>
<dbReference type="InterPro" id="IPR050386">
    <property type="entry name" value="Glycosyl_hydrolase_5"/>
</dbReference>
<evidence type="ECO:0000256" key="7">
    <source>
        <dbReference type="RuleBase" id="RU361153"/>
    </source>
</evidence>
<dbReference type="GO" id="GO:0030245">
    <property type="term" value="P:cellulose catabolic process"/>
    <property type="evidence" value="ECO:0007669"/>
    <property type="project" value="UniProtKB-KW"/>
</dbReference>
<feature type="domain" description="Glycoside hydrolase family 5" evidence="9">
    <location>
        <begin position="61"/>
        <end position="367"/>
    </location>
</feature>
<feature type="region of interest" description="Disordered" evidence="8">
    <location>
        <begin position="275"/>
        <end position="304"/>
    </location>
</feature>
<keyword evidence="4" id="KW-0119">Carbohydrate metabolism</keyword>
<dbReference type="InterPro" id="IPR017853">
    <property type="entry name" value="GH"/>
</dbReference>
<sequence>MISTSGSFVRKGASVRRSVSLLAGILLVASSFAISGEAGAAPQPERLHATPGQPFVNSSGPVTLFGPNVQPIWDPKTTDTWSQGTYHEIRRKGFTAVRMVLFWDDFEPQQAQWNKTAFDTLKKAVGYAKDEGLYVVLDCIHLYGGNNDGKGRFPAWTMKGPNKDLPAFDQAVADGLGFLQYLAGEYANETAIAAYDPINEPYHDPADPNGLMRGYAKVVDAIRAKDKNASIMLEPSYGDAKVPSSAFTPFNNNPNNALNLIWSIHDYYPGGAGEGYGDDGSATTPNASQGNENNGPNDFTEYKPGHTADLEAHLNVQLDLTRTVGLPLWIGEFGIASAKKGHNDFIDDYVALFKNKGLGFAWWEYKDGGSFRMINPDDDSWLDWVDRLLPR</sequence>
<keyword evidence="5 7" id="KW-0326">Glycosidase</keyword>
<evidence type="ECO:0000313" key="10">
    <source>
        <dbReference type="EMBL" id="QIS09704.1"/>
    </source>
</evidence>